<dbReference type="InterPro" id="IPR036097">
    <property type="entry name" value="HisK_dim/P_sf"/>
</dbReference>
<dbReference type="InterPro" id="IPR050398">
    <property type="entry name" value="HssS/ArlS-like"/>
</dbReference>
<evidence type="ECO:0000256" key="6">
    <source>
        <dbReference type="ARBA" id="ARBA00022679"/>
    </source>
</evidence>
<reference evidence="19" key="1">
    <citation type="journal article" date="2019" name="Int. J. Syst. Evol. Microbiol.">
        <title>The Global Catalogue of Microorganisms (GCM) 10K type strain sequencing project: providing services to taxonomists for standard genome sequencing and annotation.</title>
        <authorList>
            <consortium name="The Broad Institute Genomics Platform"/>
            <consortium name="The Broad Institute Genome Sequencing Center for Infectious Disease"/>
            <person name="Wu L."/>
            <person name="Ma J."/>
        </authorList>
    </citation>
    <scope>NUCLEOTIDE SEQUENCE [LARGE SCALE GENOMIC DNA]</scope>
    <source>
        <strain evidence="19">KCTC 42447</strain>
    </source>
</reference>
<comment type="subcellular location">
    <subcellularLocation>
        <location evidence="2">Cell membrane</location>
        <topology evidence="2">Multi-pass membrane protein</topology>
    </subcellularLocation>
</comment>
<evidence type="ECO:0000256" key="1">
    <source>
        <dbReference type="ARBA" id="ARBA00000085"/>
    </source>
</evidence>
<evidence type="ECO:0000256" key="14">
    <source>
        <dbReference type="SAM" id="Coils"/>
    </source>
</evidence>
<evidence type="ECO:0000256" key="8">
    <source>
        <dbReference type="ARBA" id="ARBA00022741"/>
    </source>
</evidence>
<dbReference type="Gene3D" id="6.10.340.10">
    <property type="match status" value="1"/>
</dbReference>
<feature type="domain" description="HAMP" evidence="17">
    <location>
        <begin position="213"/>
        <end position="265"/>
    </location>
</feature>
<dbReference type="Pfam" id="PF00672">
    <property type="entry name" value="HAMP"/>
    <property type="match status" value="1"/>
</dbReference>
<feature type="domain" description="Histidine kinase" evidence="16">
    <location>
        <begin position="305"/>
        <end position="528"/>
    </location>
</feature>
<feature type="coiled-coil region" evidence="14">
    <location>
        <begin position="275"/>
        <end position="305"/>
    </location>
</feature>
<evidence type="ECO:0000256" key="15">
    <source>
        <dbReference type="SAM" id="Phobius"/>
    </source>
</evidence>
<dbReference type="PANTHER" id="PTHR45528">
    <property type="entry name" value="SENSOR HISTIDINE KINASE CPXA"/>
    <property type="match status" value="1"/>
</dbReference>
<dbReference type="InterPro" id="IPR036890">
    <property type="entry name" value="HATPase_C_sf"/>
</dbReference>
<comment type="caution">
    <text evidence="18">The sequence shown here is derived from an EMBL/GenBank/DDBJ whole genome shotgun (WGS) entry which is preliminary data.</text>
</comment>
<dbReference type="InterPro" id="IPR003594">
    <property type="entry name" value="HATPase_dom"/>
</dbReference>
<evidence type="ECO:0000256" key="2">
    <source>
        <dbReference type="ARBA" id="ARBA00004651"/>
    </source>
</evidence>
<dbReference type="Proteomes" id="UP001595630">
    <property type="component" value="Unassembled WGS sequence"/>
</dbReference>
<evidence type="ECO:0000313" key="18">
    <source>
        <dbReference type="EMBL" id="MFC3609244.1"/>
    </source>
</evidence>
<dbReference type="CDD" id="cd00075">
    <property type="entry name" value="HATPase"/>
    <property type="match status" value="1"/>
</dbReference>
<evidence type="ECO:0000256" key="10">
    <source>
        <dbReference type="ARBA" id="ARBA00022840"/>
    </source>
</evidence>
<protein>
    <recommendedName>
        <fullName evidence="3">histidine kinase</fullName>
        <ecNumber evidence="3">2.7.13.3</ecNumber>
    </recommendedName>
</protein>
<dbReference type="EMBL" id="JBHRXZ010000024">
    <property type="protein sequence ID" value="MFC3609244.1"/>
    <property type="molecule type" value="Genomic_DNA"/>
</dbReference>
<dbReference type="PROSITE" id="PS50885">
    <property type="entry name" value="HAMP"/>
    <property type="match status" value="1"/>
</dbReference>
<gene>
    <name evidence="18" type="ORF">ACFOMF_15800</name>
</gene>
<keyword evidence="13 15" id="KW-0472">Membrane</keyword>
<dbReference type="SMART" id="SM00388">
    <property type="entry name" value="HisKA"/>
    <property type="match status" value="1"/>
</dbReference>
<dbReference type="CDD" id="cd00082">
    <property type="entry name" value="HisKA"/>
    <property type="match status" value="1"/>
</dbReference>
<keyword evidence="6" id="KW-0808">Transferase</keyword>
<keyword evidence="7 15" id="KW-0812">Transmembrane</keyword>
<keyword evidence="8" id="KW-0547">Nucleotide-binding</keyword>
<name>A0ABV7T8Q2_9GAMM</name>
<dbReference type="Gene3D" id="3.30.565.10">
    <property type="entry name" value="Histidine kinase-like ATPase, C-terminal domain"/>
    <property type="match status" value="1"/>
</dbReference>
<evidence type="ECO:0000256" key="13">
    <source>
        <dbReference type="ARBA" id="ARBA00023136"/>
    </source>
</evidence>
<dbReference type="InterPro" id="IPR004358">
    <property type="entry name" value="Sig_transdc_His_kin-like_C"/>
</dbReference>
<dbReference type="Gene3D" id="1.10.287.130">
    <property type="match status" value="1"/>
</dbReference>
<evidence type="ECO:0000259" key="16">
    <source>
        <dbReference type="PROSITE" id="PS50109"/>
    </source>
</evidence>
<keyword evidence="4" id="KW-1003">Cell membrane</keyword>
<dbReference type="SUPFAM" id="SSF158472">
    <property type="entry name" value="HAMP domain-like"/>
    <property type="match status" value="1"/>
</dbReference>
<comment type="catalytic activity">
    <reaction evidence="1">
        <text>ATP + protein L-histidine = ADP + protein N-phospho-L-histidine.</text>
        <dbReference type="EC" id="2.7.13.3"/>
    </reaction>
</comment>
<dbReference type="PROSITE" id="PS50109">
    <property type="entry name" value="HIS_KIN"/>
    <property type="match status" value="1"/>
</dbReference>
<keyword evidence="10" id="KW-0067">ATP-binding</keyword>
<dbReference type="InterPro" id="IPR003661">
    <property type="entry name" value="HisK_dim/P_dom"/>
</dbReference>
<evidence type="ECO:0000256" key="5">
    <source>
        <dbReference type="ARBA" id="ARBA00022553"/>
    </source>
</evidence>
<evidence type="ECO:0000313" key="19">
    <source>
        <dbReference type="Proteomes" id="UP001595630"/>
    </source>
</evidence>
<dbReference type="RefSeq" id="WP_386366613.1">
    <property type="nucleotide sequence ID" value="NZ_JBHRXZ010000024.1"/>
</dbReference>
<evidence type="ECO:0000256" key="3">
    <source>
        <dbReference type="ARBA" id="ARBA00012438"/>
    </source>
</evidence>
<accession>A0ABV7T8Q2</accession>
<dbReference type="SUPFAM" id="SSF47384">
    <property type="entry name" value="Homodimeric domain of signal transducing histidine kinase"/>
    <property type="match status" value="1"/>
</dbReference>
<sequence>MFRNKLWLSFGVLIILALSQAIAAYWSHNVAAFHIERGRLSNQMLSEFIALGADKQRLKVWLAEYLLLENKNTHDRDALFANMQQRLEALNALAVRDQLLGRSPDDLTQISRQVKALSFLEANVLTLERVLRTWEIAKYPSRERWAALIQAFDYLETTDLRELVADAIELQRERAARSEQAAVEALQRVRVTIVLLGILGSALAILLGVLLVSSLYRPINALLEGTEQLRSGALAHRIAISGPTEFAALARQFNRMAEHIQAAKEKDAGYTRLVEEEVRARTAQLEQAIAQLQDAERRQRRFFADVSHELRTPATAIIGEAEIMLRGGEKCPDDYRESLQRILESGSGLARRIDDLLLLIRSDNNLLRLEHSALLLPDCWALMLKELDRLAVAQSAELQSRVEAAPGWQQQRVVLDLDKFLMVIRVIADNALKYSVPPARLEASLAVEAGRYLRLAIRDQGIGVPPDELPQLFERHFRGARARKQCPEGLGIGLTIASRIVEAMEGELSIHSDGTQGAEVILKLPLARLS</sequence>
<dbReference type="EC" id="2.7.13.3" evidence="3"/>
<dbReference type="GO" id="GO:0016301">
    <property type="term" value="F:kinase activity"/>
    <property type="evidence" value="ECO:0007669"/>
    <property type="project" value="UniProtKB-KW"/>
</dbReference>
<evidence type="ECO:0000256" key="11">
    <source>
        <dbReference type="ARBA" id="ARBA00022989"/>
    </source>
</evidence>
<feature type="transmembrane region" description="Helical" evidence="15">
    <location>
        <begin position="193"/>
        <end position="216"/>
    </location>
</feature>
<dbReference type="CDD" id="cd06225">
    <property type="entry name" value="HAMP"/>
    <property type="match status" value="1"/>
</dbReference>
<evidence type="ECO:0000256" key="12">
    <source>
        <dbReference type="ARBA" id="ARBA00023012"/>
    </source>
</evidence>
<evidence type="ECO:0000256" key="4">
    <source>
        <dbReference type="ARBA" id="ARBA00022475"/>
    </source>
</evidence>
<keyword evidence="14" id="KW-0175">Coiled coil</keyword>
<proteinExistence type="predicted"/>
<organism evidence="18 19">
    <name type="scientific">Stutzerimonas tarimensis</name>
    <dbReference type="NCBI Taxonomy" id="1507735"/>
    <lineage>
        <taxon>Bacteria</taxon>
        <taxon>Pseudomonadati</taxon>
        <taxon>Pseudomonadota</taxon>
        <taxon>Gammaproteobacteria</taxon>
        <taxon>Pseudomonadales</taxon>
        <taxon>Pseudomonadaceae</taxon>
        <taxon>Stutzerimonas</taxon>
    </lineage>
</organism>
<keyword evidence="5" id="KW-0597">Phosphoprotein</keyword>
<dbReference type="InterPro" id="IPR005467">
    <property type="entry name" value="His_kinase_dom"/>
</dbReference>
<dbReference type="InterPro" id="IPR003660">
    <property type="entry name" value="HAMP_dom"/>
</dbReference>
<dbReference type="Pfam" id="PF00512">
    <property type="entry name" value="HisKA"/>
    <property type="match status" value="1"/>
</dbReference>
<evidence type="ECO:0000256" key="9">
    <source>
        <dbReference type="ARBA" id="ARBA00022777"/>
    </source>
</evidence>
<keyword evidence="19" id="KW-1185">Reference proteome</keyword>
<evidence type="ECO:0000256" key="7">
    <source>
        <dbReference type="ARBA" id="ARBA00022692"/>
    </source>
</evidence>
<dbReference type="PRINTS" id="PR00344">
    <property type="entry name" value="BCTRLSENSOR"/>
</dbReference>
<dbReference type="Pfam" id="PF02518">
    <property type="entry name" value="HATPase_c"/>
    <property type="match status" value="1"/>
</dbReference>
<keyword evidence="12" id="KW-0902">Two-component regulatory system</keyword>
<evidence type="ECO:0000259" key="17">
    <source>
        <dbReference type="PROSITE" id="PS50885"/>
    </source>
</evidence>
<dbReference type="SMART" id="SM00304">
    <property type="entry name" value="HAMP"/>
    <property type="match status" value="1"/>
</dbReference>
<keyword evidence="11 15" id="KW-1133">Transmembrane helix</keyword>
<dbReference type="SMART" id="SM00387">
    <property type="entry name" value="HATPase_c"/>
    <property type="match status" value="1"/>
</dbReference>
<dbReference type="SUPFAM" id="SSF55874">
    <property type="entry name" value="ATPase domain of HSP90 chaperone/DNA topoisomerase II/histidine kinase"/>
    <property type="match status" value="1"/>
</dbReference>
<dbReference type="PANTHER" id="PTHR45528:SF1">
    <property type="entry name" value="SENSOR HISTIDINE KINASE CPXA"/>
    <property type="match status" value="1"/>
</dbReference>
<keyword evidence="9 18" id="KW-0418">Kinase</keyword>